<proteinExistence type="predicted"/>
<dbReference type="HOGENOM" id="CLU_2770629_0_0_9"/>
<organism evidence="1 2">
    <name type="scientific">Lactobacillus crispatus (strain ST1)</name>
    <dbReference type="NCBI Taxonomy" id="748671"/>
    <lineage>
        <taxon>Bacteria</taxon>
        <taxon>Bacillati</taxon>
        <taxon>Bacillota</taxon>
        <taxon>Bacilli</taxon>
        <taxon>Lactobacillales</taxon>
        <taxon>Lactobacillaceae</taxon>
        <taxon>Lactobacillus</taxon>
    </lineage>
</organism>
<gene>
    <name evidence="1" type="ordered locus">LCRIS_01223</name>
</gene>
<reference evidence="1 2" key="1">
    <citation type="journal article" date="2010" name="J. Bacteriol.">
        <title>Genome sequence of Lactobacillus crispatus ST1.</title>
        <authorList>
            <person name="Ojala T."/>
            <person name="Kuparinen V."/>
            <person name="Koskinen J.P."/>
            <person name="Alatalo E."/>
            <person name="Holm L."/>
            <person name="Auvinen P."/>
            <person name="Edelman S."/>
            <person name="Westerlund-Wikstrom B."/>
            <person name="Korhonen T.K."/>
            <person name="Paulin L."/>
            <person name="Kankainen M."/>
        </authorList>
    </citation>
    <scope>NUCLEOTIDE SEQUENCE [LARGE SCALE GENOMIC DNA]</scope>
    <source>
        <strain evidence="1 2">ST1</strain>
    </source>
</reference>
<dbReference type="AlphaFoldDB" id="D5GY11"/>
<dbReference type="EMBL" id="FN692037">
    <property type="protein sequence ID" value="CBL50670.1"/>
    <property type="molecule type" value="Genomic_DNA"/>
</dbReference>
<protein>
    <submittedName>
        <fullName evidence="1">Uncharacterized protein</fullName>
    </submittedName>
</protein>
<name>D5GY11_LACCS</name>
<dbReference type="KEGG" id="lcr:LCRIS_01223"/>
<evidence type="ECO:0000313" key="2">
    <source>
        <dbReference type="Proteomes" id="UP000002371"/>
    </source>
</evidence>
<sequence length="69" mass="8393">MENTLYQPNLTFEHWDHLHIRGEYRMLSQKPRRTVGSPPHTWRIQMLLDQQHPKHRITSTYVENTKALQ</sequence>
<evidence type="ECO:0000313" key="1">
    <source>
        <dbReference type="EMBL" id="CBL50670.1"/>
    </source>
</evidence>
<reference key="2">
    <citation type="submission" date="2010-03" db="EMBL/GenBank/DDBJ databases">
        <title>Genome Sequence of Lactobacillus crispatus ST1.</title>
        <authorList>
            <person name="Ojala T."/>
            <person name="Kuparinen V."/>
            <person name="Koskinen J.P."/>
            <person name="Alatalo E."/>
            <person name="Holm L."/>
            <person name="Auvinen P."/>
            <person name="Edelman S."/>
            <person name="Westerlund-Wikstroem B."/>
            <person name="Korhonen T.K."/>
            <person name="Paulin L."/>
            <person name="Kankainen M."/>
        </authorList>
    </citation>
    <scope>NUCLEOTIDE SEQUENCE</scope>
    <source>
        <strain>ST1</strain>
    </source>
</reference>
<accession>D5GY11</accession>
<dbReference type="Proteomes" id="UP000002371">
    <property type="component" value="Chromosome"/>
</dbReference>